<feature type="domain" description="Poly(A) RNA polymerase mitochondrial-like central palm" evidence="1">
    <location>
        <begin position="33"/>
        <end position="143"/>
    </location>
</feature>
<keyword evidence="4" id="KW-1185">Reference proteome</keyword>
<feature type="non-terminal residue" evidence="3">
    <location>
        <position position="1"/>
    </location>
</feature>
<organism evidence="3 4">
    <name type="scientific">Genlisea aurea</name>
    <dbReference type="NCBI Taxonomy" id="192259"/>
    <lineage>
        <taxon>Eukaryota</taxon>
        <taxon>Viridiplantae</taxon>
        <taxon>Streptophyta</taxon>
        <taxon>Embryophyta</taxon>
        <taxon>Tracheophyta</taxon>
        <taxon>Spermatophyta</taxon>
        <taxon>Magnoliopsida</taxon>
        <taxon>eudicotyledons</taxon>
        <taxon>Gunneridae</taxon>
        <taxon>Pentapetalae</taxon>
        <taxon>asterids</taxon>
        <taxon>lamiids</taxon>
        <taxon>Lamiales</taxon>
        <taxon>Lentibulariaceae</taxon>
        <taxon>Genlisea</taxon>
    </lineage>
</organism>
<dbReference type="EMBL" id="AUSU01000041">
    <property type="protein sequence ID" value="EPS74571.1"/>
    <property type="molecule type" value="Genomic_DNA"/>
</dbReference>
<evidence type="ECO:0000313" key="4">
    <source>
        <dbReference type="Proteomes" id="UP000015453"/>
    </source>
</evidence>
<dbReference type="InterPro" id="IPR054708">
    <property type="entry name" value="MTPAP-like_central"/>
</dbReference>
<dbReference type="Pfam" id="PF26180">
    <property type="entry name" value="PAP-OAS1"/>
    <property type="match status" value="1"/>
</dbReference>
<dbReference type="OrthoDB" id="273917at2759"/>
<sequence>GLRTSASPDVGPLNDECLLAAEVAASRLLSCVCPTLDSVERRRKVVEYIQRLIRNNLDCEIFPYGSVPLMTYLPEGDIDFTAFRPDESIAYDAYRLIMREEENKKAEYHIKSTQLIDAEVKLVKCIVHDFVIDISFNQLGGLSTLCFLEQVDCLIGRNHLFKRSIILVKSWSYYESRILGSQHGLLSTYALEVLVLYIFLLFNSSLHGPLEVLYRFLKYYSQFDWEKYCISLKGPVFISSLPAIVVSQEESYCNVRSEGFLDNCIEMFTTPYEGGDAKPFRVKFLNIVDPLNKNNNLGRSVHRGSFYRIRSALRYGASRLSHVLSKPGEGVDKEMLKFFKNTLLRH</sequence>
<dbReference type="PANTHER" id="PTHR45979">
    <property type="entry name" value="PAP/OAS1 SUBSTRATE-BINDING DOMAIN SUPERFAMILY"/>
    <property type="match status" value="1"/>
</dbReference>
<accession>S8DAM9</accession>
<reference evidence="3 4" key="1">
    <citation type="journal article" date="2013" name="BMC Genomics">
        <title>The miniature genome of a carnivorous plant Genlisea aurea contains a low number of genes and short non-coding sequences.</title>
        <authorList>
            <person name="Leushkin E.V."/>
            <person name="Sutormin R.A."/>
            <person name="Nabieva E.R."/>
            <person name="Penin A.A."/>
            <person name="Kondrashov A.S."/>
            <person name="Logacheva M.D."/>
        </authorList>
    </citation>
    <scope>NUCLEOTIDE SEQUENCE [LARGE SCALE GENOMIC DNA]</scope>
</reference>
<feature type="non-terminal residue" evidence="3">
    <location>
        <position position="346"/>
    </location>
</feature>
<gene>
    <name evidence="3" type="ORF">M569_00184</name>
</gene>
<dbReference type="Proteomes" id="UP000015453">
    <property type="component" value="Unassembled WGS sequence"/>
</dbReference>
<name>S8DAM9_9LAMI</name>
<dbReference type="PANTHER" id="PTHR45979:SF28">
    <property type="entry name" value="POLY(A) RNA POLYMERASE CID14-LIKE"/>
    <property type="match status" value="1"/>
</dbReference>
<evidence type="ECO:0000259" key="1">
    <source>
        <dbReference type="Pfam" id="PF22600"/>
    </source>
</evidence>
<evidence type="ECO:0000259" key="2">
    <source>
        <dbReference type="Pfam" id="PF26180"/>
    </source>
</evidence>
<comment type="caution">
    <text evidence="3">The sequence shown here is derived from an EMBL/GenBank/DDBJ whole genome shotgun (WGS) entry which is preliminary data.</text>
</comment>
<dbReference type="Gene3D" id="1.10.1410.10">
    <property type="match status" value="1"/>
</dbReference>
<feature type="domain" description="PAP/OAS1 substrate-binding-related" evidence="2">
    <location>
        <begin position="155"/>
        <end position="343"/>
    </location>
</feature>
<dbReference type="Gene3D" id="3.30.460.10">
    <property type="entry name" value="Beta Polymerase, domain 2"/>
    <property type="match status" value="1"/>
</dbReference>
<proteinExistence type="predicted"/>
<protein>
    <submittedName>
        <fullName evidence="3">Uncharacterized protein</fullName>
    </submittedName>
</protein>
<dbReference type="AlphaFoldDB" id="S8DAM9"/>
<dbReference type="InterPro" id="IPR058920">
    <property type="entry name" value="PAP-OAS1-bd-rel"/>
</dbReference>
<dbReference type="InterPro" id="IPR058921">
    <property type="entry name" value="PAP/OAS1-rel"/>
</dbReference>
<dbReference type="SUPFAM" id="SSF81301">
    <property type="entry name" value="Nucleotidyltransferase"/>
    <property type="match status" value="1"/>
</dbReference>
<dbReference type="InterPro" id="IPR043519">
    <property type="entry name" value="NT_sf"/>
</dbReference>
<dbReference type="Pfam" id="PF22600">
    <property type="entry name" value="MTPAP-like_central"/>
    <property type="match status" value="1"/>
</dbReference>
<dbReference type="SUPFAM" id="SSF81631">
    <property type="entry name" value="PAP/OAS1 substrate-binding domain"/>
    <property type="match status" value="1"/>
</dbReference>
<evidence type="ECO:0000313" key="3">
    <source>
        <dbReference type="EMBL" id="EPS74571.1"/>
    </source>
</evidence>